<evidence type="ECO:0000313" key="17">
    <source>
        <dbReference type="EMBL" id="SCD20276.1"/>
    </source>
</evidence>
<evidence type="ECO:0000256" key="14">
    <source>
        <dbReference type="ARBA" id="ARBA00037847"/>
    </source>
</evidence>
<dbReference type="GO" id="GO:0012505">
    <property type="term" value="C:endomembrane system"/>
    <property type="evidence" value="ECO:0007669"/>
    <property type="project" value="UniProtKB-SubCell"/>
</dbReference>
<comment type="function">
    <text evidence="11 15">F(1)F(0) ATP synthase produces ATP from ADP in the presence of a proton or sodium gradient. F-type ATPases consist of two structural domains, F(1) containing the extramembraneous catalytic core and F(0) containing the membrane proton channel, linked together by a central stalk and a peripheral stalk. During catalysis, ATP synthesis in the catalytic domain of F(1) is coupled via a rotary mechanism of the central stalk subunits to proton translocation.</text>
</comment>
<organism evidence="17 18">
    <name type="scientific">Proteiniphilum saccharofermentans</name>
    <dbReference type="NCBI Taxonomy" id="1642647"/>
    <lineage>
        <taxon>Bacteria</taxon>
        <taxon>Pseudomonadati</taxon>
        <taxon>Bacteroidota</taxon>
        <taxon>Bacteroidia</taxon>
        <taxon>Bacteroidales</taxon>
        <taxon>Dysgonomonadaceae</taxon>
        <taxon>Proteiniphilum</taxon>
    </lineage>
</organism>
<dbReference type="RefSeq" id="WP_076930203.1">
    <property type="nucleotide sequence ID" value="NZ_LT605205.1"/>
</dbReference>
<gene>
    <name evidence="15" type="primary">atpF</name>
    <name evidence="17" type="ORF">PSM36_1454</name>
</gene>
<evidence type="ECO:0000256" key="11">
    <source>
        <dbReference type="ARBA" id="ARBA00025198"/>
    </source>
</evidence>
<dbReference type="GO" id="GO:0005886">
    <property type="term" value="C:plasma membrane"/>
    <property type="evidence" value="ECO:0007669"/>
    <property type="project" value="UniProtKB-SubCell"/>
</dbReference>
<keyword evidence="6 15" id="KW-0375">Hydrogen ion transport</keyword>
<evidence type="ECO:0000256" key="16">
    <source>
        <dbReference type="RuleBase" id="RU003848"/>
    </source>
</evidence>
<protein>
    <recommendedName>
        <fullName evidence="15">ATP synthase subunit b</fullName>
    </recommendedName>
    <alternativeName>
        <fullName evidence="15">ATP synthase F(0) sector subunit b</fullName>
    </alternativeName>
    <alternativeName>
        <fullName evidence="15">ATPase subunit I</fullName>
    </alternativeName>
    <alternativeName>
        <fullName evidence="15">F-type ATPase subunit b</fullName>
        <shortName evidence="15">F-ATPase subunit b</shortName>
    </alternativeName>
</protein>
<dbReference type="AlphaFoldDB" id="A0A1R3SVD3"/>
<proteinExistence type="inferred from homology"/>
<evidence type="ECO:0000256" key="2">
    <source>
        <dbReference type="ARBA" id="ARBA00022448"/>
    </source>
</evidence>
<keyword evidence="8 15" id="KW-0406">Ion transport</keyword>
<evidence type="ECO:0000256" key="6">
    <source>
        <dbReference type="ARBA" id="ARBA00022781"/>
    </source>
</evidence>
<keyword evidence="5 15" id="KW-0812">Transmembrane</keyword>
<dbReference type="GO" id="GO:0045259">
    <property type="term" value="C:proton-transporting ATP synthase complex"/>
    <property type="evidence" value="ECO:0007669"/>
    <property type="project" value="UniProtKB-KW"/>
</dbReference>
<evidence type="ECO:0000256" key="15">
    <source>
        <dbReference type="HAMAP-Rule" id="MF_01398"/>
    </source>
</evidence>
<dbReference type="Pfam" id="PF00430">
    <property type="entry name" value="ATP-synt_B"/>
    <property type="match status" value="1"/>
</dbReference>
<evidence type="ECO:0000256" key="3">
    <source>
        <dbReference type="ARBA" id="ARBA00022475"/>
    </source>
</evidence>
<dbReference type="Proteomes" id="UP000187464">
    <property type="component" value="Chromosome I"/>
</dbReference>
<evidence type="ECO:0000256" key="10">
    <source>
        <dbReference type="ARBA" id="ARBA00023310"/>
    </source>
</evidence>
<dbReference type="SUPFAM" id="SSF81573">
    <property type="entry name" value="F1F0 ATP synthase subunit B, membrane domain"/>
    <property type="match status" value="1"/>
</dbReference>
<dbReference type="EMBL" id="LT605205">
    <property type="protein sequence ID" value="SCD20276.1"/>
    <property type="molecule type" value="Genomic_DNA"/>
</dbReference>
<dbReference type="PANTHER" id="PTHR33445:SF1">
    <property type="entry name" value="ATP SYNTHASE SUBUNIT B"/>
    <property type="match status" value="1"/>
</dbReference>
<dbReference type="InterPro" id="IPR005864">
    <property type="entry name" value="ATP_synth_F0_bsu_bac"/>
</dbReference>
<evidence type="ECO:0000256" key="7">
    <source>
        <dbReference type="ARBA" id="ARBA00022989"/>
    </source>
</evidence>
<dbReference type="InterPro" id="IPR002146">
    <property type="entry name" value="ATP_synth_b/b'su_bac/chlpt"/>
</dbReference>
<keyword evidence="18" id="KW-1185">Reference proteome</keyword>
<comment type="similarity">
    <text evidence="1 15 16">Belongs to the ATPase B chain family.</text>
</comment>
<dbReference type="Gene3D" id="1.20.5.620">
    <property type="entry name" value="F1F0 ATP synthase subunit B, membrane domain"/>
    <property type="match status" value="1"/>
</dbReference>
<dbReference type="KEGG" id="psac:PSM36_1454"/>
<keyword evidence="4 15" id="KW-0138">CF(0)</keyword>
<dbReference type="GO" id="GO:0046961">
    <property type="term" value="F:proton-transporting ATPase activity, rotational mechanism"/>
    <property type="evidence" value="ECO:0007669"/>
    <property type="project" value="TreeGrafter"/>
</dbReference>
<comment type="subunit">
    <text evidence="15">F-type ATPases have 2 components, F(1) - the catalytic core - and F(0) - the membrane proton channel. F(1) has five subunits: alpha(3), beta(3), gamma(1), delta(1), epsilon(1). F(0) has three main subunits: a(1), b(2) and c(10-14). The alpha and beta chains form an alternating ring which encloses part of the gamma chain. F(1) is attached to F(0) by a central stalk formed by the gamma and epsilon chains, while a peripheral stalk is formed by the delta and b chains.</text>
</comment>
<dbReference type="CDD" id="cd06503">
    <property type="entry name" value="ATP-synt_Fo_b"/>
    <property type="match status" value="1"/>
</dbReference>
<dbReference type="PANTHER" id="PTHR33445">
    <property type="entry name" value="ATP SYNTHASE SUBUNIT B', CHLOROPLASTIC"/>
    <property type="match status" value="1"/>
</dbReference>
<dbReference type="InterPro" id="IPR050059">
    <property type="entry name" value="ATP_synthase_B_chain"/>
</dbReference>
<comment type="function">
    <text evidence="12">Component of the F(0) channel, it forms part of the peripheral stalk, linking F(1) to F(0). The b'-subunit is a diverged and duplicated form of b found in plants and photosynthetic bacteria.</text>
</comment>
<evidence type="ECO:0000256" key="13">
    <source>
        <dbReference type="ARBA" id="ARBA00026054"/>
    </source>
</evidence>
<keyword evidence="10 15" id="KW-0066">ATP synthesis</keyword>
<dbReference type="HAMAP" id="MF_01398">
    <property type="entry name" value="ATP_synth_b_bprime"/>
    <property type="match status" value="1"/>
</dbReference>
<keyword evidence="3 15" id="KW-1003">Cell membrane</keyword>
<reference evidence="17 18" key="1">
    <citation type="submission" date="2016-08" db="EMBL/GenBank/DDBJ databases">
        <authorList>
            <person name="Seilhamer J.J."/>
        </authorList>
    </citation>
    <scope>NUCLEOTIDE SEQUENCE [LARGE SCALE GENOMIC DNA]</scope>
    <source>
        <strain evidence="17">M3/6</strain>
    </source>
</reference>
<evidence type="ECO:0000256" key="9">
    <source>
        <dbReference type="ARBA" id="ARBA00023136"/>
    </source>
</evidence>
<evidence type="ECO:0000256" key="4">
    <source>
        <dbReference type="ARBA" id="ARBA00022547"/>
    </source>
</evidence>
<evidence type="ECO:0000256" key="8">
    <source>
        <dbReference type="ARBA" id="ARBA00023065"/>
    </source>
</evidence>
<dbReference type="InterPro" id="IPR028987">
    <property type="entry name" value="ATP_synth_B-like_membr_sf"/>
</dbReference>
<feature type="transmembrane region" description="Helical" evidence="15">
    <location>
        <begin position="12"/>
        <end position="34"/>
    </location>
</feature>
<evidence type="ECO:0000256" key="1">
    <source>
        <dbReference type="ARBA" id="ARBA00005513"/>
    </source>
</evidence>
<comment type="subcellular location">
    <subcellularLocation>
        <location evidence="15">Cell membrane</location>
        <topology evidence="15">Single-pass membrane protein</topology>
    </subcellularLocation>
    <subcellularLocation>
        <location evidence="14">Endomembrane system</location>
        <topology evidence="14">Single-pass membrane protein</topology>
    </subcellularLocation>
</comment>
<comment type="subunit">
    <text evidence="13">F-type ATPases have 2 components, F(1) - the catalytic core - and F(0) - the membrane proton channel. F(1) has five subunits: alpha(3), beta(3), gamma(1), delta(1), epsilon(1). F(0) has four main subunits: a(1), b(2) and c(10-14). The alpha and beta chains form an alternating ring which encloses part of the gamma chain. F(1) is attached to F(0) by a central stalk formed by the gamma and epsilon chains, while a peripheral stalk is formed by the delta and b chains.</text>
</comment>
<keyword evidence="9 15" id="KW-0472">Membrane</keyword>
<evidence type="ECO:0000313" key="18">
    <source>
        <dbReference type="Proteomes" id="UP000187464"/>
    </source>
</evidence>
<dbReference type="GO" id="GO:0046933">
    <property type="term" value="F:proton-transporting ATP synthase activity, rotational mechanism"/>
    <property type="evidence" value="ECO:0007669"/>
    <property type="project" value="UniProtKB-UniRule"/>
</dbReference>
<evidence type="ECO:0000256" key="5">
    <source>
        <dbReference type="ARBA" id="ARBA00022692"/>
    </source>
</evidence>
<keyword evidence="7 15" id="KW-1133">Transmembrane helix</keyword>
<accession>A0A1R3SVD3</accession>
<dbReference type="STRING" id="1642647.PSM36_1454"/>
<evidence type="ECO:0000256" key="12">
    <source>
        <dbReference type="ARBA" id="ARBA00025614"/>
    </source>
</evidence>
<keyword evidence="2 15" id="KW-0813">Transport</keyword>
<dbReference type="NCBIfam" id="TIGR01144">
    <property type="entry name" value="ATP_synt_b"/>
    <property type="match status" value="1"/>
</dbReference>
<name>A0A1R3SVD3_9BACT</name>
<sequence length="166" mass="18832">MSLLTPEPGLLFWMLISFGITVFVLAKFGFPAILKSVEKRKNYIEESLLAARKAHEELAGIKETGEAILAQARKEQADILKEAALRRETMIEKAREEARMESEKLIASARQQIGAEKEEALRSIRNEAATLSLTLAERILREKLGTEQEQKKMIDRLFNEMDISKS</sequence>